<proteinExistence type="predicted"/>
<evidence type="ECO:0000313" key="2">
    <source>
        <dbReference type="EMBL" id="KAJ1219241.1"/>
    </source>
</evidence>
<sequence>MAIQPPADENKALKDHKIALKRKVPSSKKTYIHNYFIRARSGVGEGEGEPTTLMDDPIPLVLASLPTPILEPDPVPKPTRIEEKREQGQEQKQDSTGCMTSFGMESSIIGELLELADTALEERWNFGMDSSIIGELLELADTALEERWNSPNVKSRFCQRVIGSNMCLVSTEHELEAERSAGPVPTIARVKLEKRKLKPPSDSNLETMAEIHQQAQSQIEETQVNEFIDNKRSCSTPLQC</sequence>
<organism evidence="2 3">
    <name type="scientific">Pleurodeles waltl</name>
    <name type="common">Iberian ribbed newt</name>
    <dbReference type="NCBI Taxonomy" id="8319"/>
    <lineage>
        <taxon>Eukaryota</taxon>
        <taxon>Metazoa</taxon>
        <taxon>Chordata</taxon>
        <taxon>Craniata</taxon>
        <taxon>Vertebrata</taxon>
        <taxon>Euteleostomi</taxon>
        <taxon>Amphibia</taxon>
        <taxon>Batrachia</taxon>
        <taxon>Caudata</taxon>
        <taxon>Salamandroidea</taxon>
        <taxon>Salamandridae</taxon>
        <taxon>Pleurodelinae</taxon>
        <taxon>Pleurodeles</taxon>
    </lineage>
</organism>
<protein>
    <submittedName>
        <fullName evidence="2">Uncharacterized protein</fullName>
    </submittedName>
</protein>
<reference evidence="2" key="1">
    <citation type="journal article" date="2022" name="bioRxiv">
        <title>Sequencing and chromosome-scale assembly of the giantPleurodeles waltlgenome.</title>
        <authorList>
            <person name="Brown T."/>
            <person name="Elewa A."/>
            <person name="Iarovenko S."/>
            <person name="Subramanian E."/>
            <person name="Araus A.J."/>
            <person name="Petzold A."/>
            <person name="Susuki M."/>
            <person name="Suzuki K.-i.T."/>
            <person name="Hayashi T."/>
            <person name="Toyoda A."/>
            <person name="Oliveira C."/>
            <person name="Osipova E."/>
            <person name="Leigh N.D."/>
            <person name="Simon A."/>
            <person name="Yun M.H."/>
        </authorList>
    </citation>
    <scope>NUCLEOTIDE SEQUENCE</scope>
    <source>
        <strain evidence="2">20211129_DDA</strain>
        <tissue evidence="2">Liver</tissue>
    </source>
</reference>
<evidence type="ECO:0000256" key="1">
    <source>
        <dbReference type="SAM" id="MobiDB-lite"/>
    </source>
</evidence>
<keyword evidence="3" id="KW-1185">Reference proteome</keyword>
<name>A0AAV7X2N0_PLEWA</name>
<accession>A0AAV7X2N0</accession>
<feature type="region of interest" description="Disordered" evidence="1">
    <location>
        <begin position="66"/>
        <end position="98"/>
    </location>
</feature>
<dbReference type="Proteomes" id="UP001066276">
    <property type="component" value="Chromosome 1_1"/>
</dbReference>
<dbReference type="EMBL" id="JANPWB010000001">
    <property type="protein sequence ID" value="KAJ1219241.1"/>
    <property type="molecule type" value="Genomic_DNA"/>
</dbReference>
<evidence type="ECO:0000313" key="3">
    <source>
        <dbReference type="Proteomes" id="UP001066276"/>
    </source>
</evidence>
<feature type="compositionally biased region" description="Basic and acidic residues" evidence="1">
    <location>
        <begin position="79"/>
        <end position="93"/>
    </location>
</feature>
<dbReference type="AlphaFoldDB" id="A0AAV7X2N0"/>
<gene>
    <name evidence="2" type="ORF">NDU88_006810</name>
</gene>
<comment type="caution">
    <text evidence="2">The sequence shown here is derived from an EMBL/GenBank/DDBJ whole genome shotgun (WGS) entry which is preliminary data.</text>
</comment>